<dbReference type="RefSeq" id="WP_331192109.1">
    <property type="nucleotide sequence ID" value="NZ_JAQSEO010000013.1"/>
</dbReference>
<gene>
    <name evidence="1" type="ORF">PS396_06770</name>
</gene>
<protein>
    <recommendedName>
        <fullName evidence="3">Resolvase HTH domain-containing protein</fullName>
    </recommendedName>
</protein>
<name>A0ABU7SV19_9LACO</name>
<sequence length="182" mass="21465">MAKMDCRARRMNLLEKYHVQEHLTNLKDRIDPHDFHQDSLKIEDILGSHDVDVKPILDFRAEINRRDEEKAKQRATRAQKLVAQKSDWLLNQFMKGKPIPALAEELDISATTLRHYVKLDPDLSKVYRMMRYRRVYESRSTASKIREMLEAGCSQKVIAMALHVTQKQVEYQQYKRRKAGLV</sequence>
<proteinExistence type="predicted"/>
<comment type="caution">
    <text evidence="1">The sequence shown here is derived from an EMBL/GenBank/DDBJ whole genome shotgun (WGS) entry which is preliminary data.</text>
</comment>
<organism evidence="1 2">
    <name type="scientific">Limosilactobacillus pontis</name>
    <dbReference type="NCBI Taxonomy" id="35787"/>
    <lineage>
        <taxon>Bacteria</taxon>
        <taxon>Bacillati</taxon>
        <taxon>Bacillota</taxon>
        <taxon>Bacilli</taxon>
        <taxon>Lactobacillales</taxon>
        <taxon>Lactobacillaceae</taxon>
        <taxon>Limosilactobacillus</taxon>
    </lineage>
</organism>
<keyword evidence="2" id="KW-1185">Reference proteome</keyword>
<dbReference type="EMBL" id="JAQSFA010000015">
    <property type="protein sequence ID" value="MEE6701496.1"/>
    <property type="molecule type" value="Genomic_DNA"/>
</dbReference>
<reference evidence="1 2" key="1">
    <citation type="submission" date="2023-02" db="EMBL/GenBank/DDBJ databases">
        <title>The predominant lactic acid bacteria and yeasts involved in the spontaneous fermentation of millet during the production of the traditional porridge Hausa koko in Ghana.</title>
        <authorList>
            <person name="Atter A."/>
            <person name="Diaz M."/>
        </authorList>
    </citation>
    <scope>NUCLEOTIDE SEQUENCE [LARGE SCALE GENOMIC DNA]</scope>
    <source>
        <strain evidence="1 2">FI11552</strain>
    </source>
</reference>
<accession>A0ABU7SV19</accession>
<dbReference type="Proteomes" id="UP001335665">
    <property type="component" value="Unassembled WGS sequence"/>
</dbReference>
<evidence type="ECO:0000313" key="1">
    <source>
        <dbReference type="EMBL" id="MEE6701496.1"/>
    </source>
</evidence>
<evidence type="ECO:0008006" key="3">
    <source>
        <dbReference type="Google" id="ProtNLM"/>
    </source>
</evidence>
<evidence type="ECO:0000313" key="2">
    <source>
        <dbReference type="Proteomes" id="UP001335665"/>
    </source>
</evidence>